<dbReference type="PANTHER" id="PTHR31516">
    <property type="entry name" value="STABILIZER OF AXONEMAL MICROTUBULES 2"/>
    <property type="match status" value="1"/>
</dbReference>
<evidence type="ECO:0000256" key="1">
    <source>
        <dbReference type="ARBA" id="ARBA00008738"/>
    </source>
</evidence>
<feature type="compositionally biased region" description="Basic residues" evidence="2">
    <location>
        <begin position="56"/>
        <end position="65"/>
    </location>
</feature>
<dbReference type="EMBL" id="AHAT01018457">
    <property type="status" value="NOT_ANNOTATED_CDS"/>
    <property type="molecule type" value="Genomic_DNA"/>
</dbReference>
<reference evidence="4" key="1">
    <citation type="submission" date="2011-12" db="EMBL/GenBank/DDBJ databases">
        <title>The Draft Genome of Lepisosteus oculatus.</title>
        <authorList>
            <consortium name="The Broad Institute Genome Assembly &amp; Analysis Group"/>
            <consortium name="Computational R&amp;D Group"/>
            <consortium name="and Sequencing Platform"/>
            <person name="Di Palma F."/>
            <person name="Alfoldi J."/>
            <person name="Johnson J."/>
            <person name="Berlin A."/>
            <person name="Gnerre S."/>
            <person name="Jaffe D."/>
            <person name="MacCallum I."/>
            <person name="Young S."/>
            <person name="Walker B.J."/>
            <person name="Lander E.S."/>
            <person name="Lindblad-Toh K."/>
        </authorList>
    </citation>
    <scope>NUCLEOTIDE SEQUENCE [LARGE SCALE GENOMIC DNA]</scope>
</reference>
<dbReference type="HOGENOM" id="CLU_547785_0_0_1"/>
<reference evidence="3" key="3">
    <citation type="submission" date="2025-09" db="UniProtKB">
        <authorList>
            <consortium name="Ensembl"/>
        </authorList>
    </citation>
    <scope>IDENTIFICATION</scope>
</reference>
<comment type="similarity">
    <text evidence="1">Belongs to the FAM154 family.</text>
</comment>
<dbReference type="STRING" id="7918.ENSLOCP00000007188"/>
<feature type="region of interest" description="Disordered" evidence="2">
    <location>
        <begin position="54"/>
        <end position="110"/>
    </location>
</feature>
<keyword evidence="4" id="KW-1185">Reference proteome</keyword>
<dbReference type="eggNOG" id="ENOG502RYX9">
    <property type="taxonomic scope" value="Eukaryota"/>
</dbReference>
<dbReference type="PANTHER" id="PTHR31516:SF18">
    <property type="entry name" value="TRANSLATION INITIATION FACTOR IF-2"/>
    <property type="match status" value="1"/>
</dbReference>
<feature type="region of interest" description="Disordered" evidence="2">
    <location>
        <begin position="244"/>
        <end position="264"/>
    </location>
</feature>
<dbReference type="Proteomes" id="UP000018468">
    <property type="component" value="Linkage group LG26"/>
</dbReference>
<organism evidence="3 4">
    <name type="scientific">Lepisosteus oculatus</name>
    <name type="common">Spotted gar</name>
    <dbReference type="NCBI Taxonomy" id="7918"/>
    <lineage>
        <taxon>Eukaryota</taxon>
        <taxon>Metazoa</taxon>
        <taxon>Chordata</taxon>
        <taxon>Craniata</taxon>
        <taxon>Vertebrata</taxon>
        <taxon>Euteleostomi</taxon>
        <taxon>Actinopterygii</taxon>
        <taxon>Neopterygii</taxon>
        <taxon>Holostei</taxon>
        <taxon>Semionotiformes</taxon>
        <taxon>Lepisosteidae</taxon>
        <taxon>Lepisosteus</taxon>
    </lineage>
</organism>
<evidence type="ECO:0000313" key="4">
    <source>
        <dbReference type="Proteomes" id="UP000018468"/>
    </source>
</evidence>
<feature type="region of interest" description="Disordered" evidence="2">
    <location>
        <begin position="142"/>
        <end position="162"/>
    </location>
</feature>
<name>W5MFM9_LEPOC</name>
<evidence type="ECO:0000313" key="3">
    <source>
        <dbReference type="Ensembl" id="ENSLOCP00000007188.1"/>
    </source>
</evidence>
<dbReference type="Ensembl" id="ENSLOCT00000007196.1">
    <property type="protein sequence ID" value="ENSLOCP00000007188.1"/>
    <property type="gene ID" value="ENSLOCG00000005951.1"/>
</dbReference>
<evidence type="ECO:0000256" key="2">
    <source>
        <dbReference type="SAM" id="MobiDB-lite"/>
    </source>
</evidence>
<dbReference type="AlphaFoldDB" id="W5MFM9"/>
<dbReference type="GeneTree" id="ENSGT00740000116994"/>
<accession>W5MFM9</accession>
<reference evidence="3" key="2">
    <citation type="submission" date="2025-08" db="UniProtKB">
        <authorList>
            <consortium name="Ensembl"/>
        </authorList>
    </citation>
    <scope>IDENTIFICATION</scope>
</reference>
<protein>
    <recommendedName>
        <fullName evidence="5">Stabilizer of axonemal microtubules 2</fullName>
    </recommendedName>
</protein>
<dbReference type="GO" id="GO:0005856">
    <property type="term" value="C:cytoskeleton"/>
    <property type="evidence" value="ECO:0000318"/>
    <property type="project" value="GO_Central"/>
</dbReference>
<dbReference type="InterPro" id="IPR033336">
    <property type="entry name" value="SAXO1/2"/>
</dbReference>
<dbReference type="Bgee" id="ENSLOCG00000005951">
    <property type="expression patterns" value="Expressed in brain and 7 other cell types or tissues"/>
</dbReference>
<proteinExistence type="inferred from homology"/>
<dbReference type="GO" id="GO:0008017">
    <property type="term" value="F:microtubule binding"/>
    <property type="evidence" value="ECO:0000318"/>
    <property type="project" value="GO_Central"/>
</dbReference>
<dbReference type="OMA" id="CRAQVYL"/>
<dbReference type="InParanoid" id="W5MFM9"/>
<sequence>MEFPEFSCICELCDCGQHGHHKGCRKKKKTALQLSFGSDRCLLSHYKATFTQPRNVRLRSSKRPLRTPLHPNPPPMALHTTQRTAFGPPQAGERPRPACRGESYAPPQEPVQSQSVYNLDFPPKEPEPVVAKRPLTSLRRAPAGARLSQHTTTHDSYQGQQGAGLLRPGPRFGELPAVVGSLLCPDQREEMQTTTHSEFVRRSLSGDTVFCAAGVARHLLSPSGERDLMTTHREVFQPHPLEGAPATRRRRALKREEAPSGAPMETVTKYRSDFPTRQLTQPRSQLARPPPDNLKINQALRNDFRTVHRETYPGWDVSEHRRPSPAQLQEELSVRNREAIFQADTETKLAYRPVPLDSLQLEPLPRRDPVLKVQAGQFEDTTASKEFFQNWGVQRRARWGDLHDGVYIMPTGKFEGETTNSRTFFRKKAEMVTSFKPEHKPIQAEGEHDFTTVHRDTFRPLSIPPCRLQLYLAHQQQQSQKLM</sequence>
<feature type="compositionally biased region" description="Polar residues" evidence="2">
    <location>
        <begin position="148"/>
        <end position="160"/>
    </location>
</feature>
<evidence type="ECO:0008006" key="5">
    <source>
        <dbReference type="Google" id="ProtNLM"/>
    </source>
</evidence>